<dbReference type="RefSeq" id="WP_130830339.1">
    <property type="nucleotide sequence ID" value="NZ_SDIK01000034.1"/>
</dbReference>
<keyword evidence="3" id="KW-0808">Transferase</keyword>
<feature type="transmembrane region" description="Helical" evidence="1">
    <location>
        <begin position="140"/>
        <end position="169"/>
    </location>
</feature>
<protein>
    <submittedName>
        <fullName evidence="3">Acyltransferase</fullName>
    </submittedName>
</protein>
<dbReference type="InterPro" id="IPR002656">
    <property type="entry name" value="Acyl_transf_3_dom"/>
</dbReference>
<feature type="transmembrane region" description="Helical" evidence="1">
    <location>
        <begin position="12"/>
        <end position="30"/>
    </location>
</feature>
<dbReference type="Pfam" id="PF01757">
    <property type="entry name" value="Acyl_transf_3"/>
    <property type="match status" value="1"/>
</dbReference>
<evidence type="ECO:0000313" key="3">
    <source>
        <dbReference type="EMBL" id="TXJ62334.1"/>
    </source>
</evidence>
<dbReference type="EMBL" id="SDIK01000034">
    <property type="protein sequence ID" value="TXJ62334.1"/>
    <property type="molecule type" value="Genomic_DNA"/>
</dbReference>
<evidence type="ECO:0000256" key="1">
    <source>
        <dbReference type="SAM" id="Phobius"/>
    </source>
</evidence>
<feature type="transmembrane region" description="Helical" evidence="1">
    <location>
        <begin position="272"/>
        <end position="294"/>
    </location>
</feature>
<evidence type="ECO:0000259" key="2">
    <source>
        <dbReference type="Pfam" id="PF01757"/>
    </source>
</evidence>
<feature type="transmembrane region" description="Helical" evidence="1">
    <location>
        <begin position="106"/>
        <end position="128"/>
    </location>
</feature>
<dbReference type="GO" id="GO:0016747">
    <property type="term" value="F:acyltransferase activity, transferring groups other than amino-acyl groups"/>
    <property type="evidence" value="ECO:0007669"/>
    <property type="project" value="InterPro"/>
</dbReference>
<comment type="caution">
    <text evidence="3">The sequence shown here is derived from an EMBL/GenBank/DDBJ whole genome shotgun (WGS) entry which is preliminary data.</text>
</comment>
<feature type="transmembrane region" description="Helical" evidence="1">
    <location>
        <begin position="211"/>
        <end position="231"/>
    </location>
</feature>
<dbReference type="Proteomes" id="UP000321612">
    <property type="component" value="Unassembled WGS sequence"/>
</dbReference>
<dbReference type="AlphaFoldDB" id="A0A5C8GKB4"/>
<name>A0A5C8GKB4_9BACT</name>
<feature type="transmembrane region" description="Helical" evidence="1">
    <location>
        <begin position="36"/>
        <end position="53"/>
    </location>
</feature>
<keyword evidence="3" id="KW-0012">Acyltransferase</keyword>
<proteinExistence type="predicted"/>
<gene>
    <name evidence="3" type="ORF">ETF27_05040</name>
</gene>
<sequence>MKQYHEINFARAVLICMVILVHIVNFGTHYPALKEAILAFMMPSFLVITGYLVNVRKSAKEFSFYLLRIFVPYLIMVVSFSLVSLYLPVNGGLKEATLSALFEKVFLTSIGPYWFLYTMMGCGICYYLSFRFLPVQWHLAIKLLAFAGLLCVASLFLPVMTIKSVMYYFLGSVLRQFDVDFNKAFRPKFYFFFIFLFIICQPEIRGWSHPLIILAVFSFISSSGWVCGQLPPKVLRFADWLGMNTLPIYLFHPIFTMAGKFYLRFFAWEETGWLHVFVTLLLSISGSLAIAYLLDKTHVSRIFGRAKFFRSAAVNKNGTN</sequence>
<keyword evidence="4" id="KW-1185">Reference proteome</keyword>
<feature type="transmembrane region" description="Helical" evidence="1">
    <location>
        <begin position="65"/>
        <end position="86"/>
    </location>
</feature>
<organism evidence="3 4">
    <name type="scientific">Prevotella brunnea</name>
    <dbReference type="NCBI Taxonomy" id="2508867"/>
    <lineage>
        <taxon>Bacteria</taxon>
        <taxon>Pseudomonadati</taxon>
        <taxon>Bacteroidota</taxon>
        <taxon>Bacteroidia</taxon>
        <taxon>Bacteroidales</taxon>
        <taxon>Prevotellaceae</taxon>
        <taxon>Prevotella</taxon>
    </lineage>
</organism>
<evidence type="ECO:0000313" key="4">
    <source>
        <dbReference type="Proteomes" id="UP000321612"/>
    </source>
</evidence>
<reference evidence="4" key="1">
    <citation type="submission" date="2019-05" db="EMBL/GenBank/DDBJ databases">
        <title>Prevotella brunnea sp. nov., isolated from a wound of a patient.</title>
        <authorList>
            <person name="Buhl M."/>
        </authorList>
    </citation>
    <scope>NUCLEOTIDE SEQUENCE [LARGE SCALE GENOMIC DNA]</scope>
    <source>
        <strain evidence="4">A2672</strain>
    </source>
</reference>
<dbReference type="OrthoDB" id="9809782at2"/>
<keyword evidence="1" id="KW-1133">Transmembrane helix</keyword>
<feature type="domain" description="Acyltransferase 3" evidence="2">
    <location>
        <begin position="5"/>
        <end position="291"/>
    </location>
</feature>
<keyword evidence="1" id="KW-0812">Transmembrane</keyword>
<keyword evidence="1" id="KW-0472">Membrane</keyword>
<accession>A0A5C8GKB4</accession>